<reference evidence="4" key="1">
    <citation type="submission" date="2025-08" db="UniProtKB">
        <authorList>
            <consortium name="RefSeq"/>
        </authorList>
    </citation>
    <scope>IDENTIFICATION</scope>
    <source>
        <strain evidence="4">11010-0011.00</strain>
        <tissue evidence="4">Whole body</tissue>
    </source>
</reference>
<organism evidence="3 4">
    <name type="scientific">Drosophila lebanonensis</name>
    <name type="common">Fruit fly</name>
    <name type="synonym">Scaptodrosophila lebanonensis</name>
    <dbReference type="NCBI Taxonomy" id="7225"/>
    <lineage>
        <taxon>Eukaryota</taxon>
        <taxon>Metazoa</taxon>
        <taxon>Ecdysozoa</taxon>
        <taxon>Arthropoda</taxon>
        <taxon>Hexapoda</taxon>
        <taxon>Insecta</taxon>
        <taxon>Pterygota</taxon>
        <taxon>Neoptera</taxon>
        <taxon>Endopterygota</taxon>
        <taxon>Diptera</taxon>
        <taxon>Brachycera</taxon>
        <taxon>Muscomorpha</taxon>
        <taxon>Ephydroidea</taxon>
        <taxon>Drosophilidae</taxon>
        <taxon>Scaptodrosophila</taxon>
    </lineage>
</organism>
<sequence>MPDNSNKFSESNDIKIPEWINETYFKKLLRRELSDFRKILNLSIIPATPPGENYTSLLMRIIIDIEMKDGFTQQKSYIMKTMLDDEVGGTFINSLNIFPKEKKMYEQIIPQLEQIYEQHGKQIKFAPKCHWLDNVNGRICLVLEDLKTKKFQNINRLKGFDMTQMKRVLEKLAEFHAATVVWRQKNGHYPEEFQKTYLPANYQKSKSYQARVQSYKNAMVSWGLPDYEQYVELIPTAEQFVQAAARCFNTDPKEFKVLNHGDFWSSNIMLSYTQTGEVNQIRFVDFQLCKWGSPAQDLWEVIICSAHHSIRIKYFDYFVRKYHTHLVRCLQSLNYGKVPLLRELHMSMIKYGFWGYFTTFTHLVLILLPVDKEASLLKLMQSGDDGDRFRAKAFTNPLYVRAVLHIFPFLHRRGILDFS</sequence>
<keyword evidence="1" id="KW-0812">Transmembrane</keyword>
<feature type="transmembrane region" description="Helical" evidence="1">
    <location>
        <begin position="351"/>
        <end position="370"/>
    </location>
</feature>
<dbReference type="GeneID" id="115624328"/>
<dbReference type="SMART" id="SM00587">
    <property type="entry name" value="CHK"/>
    <property type="match status" value="1"/>
</dbReference>
<dbReference type="Gene3D" id="3.90.1200.10">
    <property type="match status" value="1"/>
</dbReference>
<dbReference type="SUPFAM" id="SSF56112">
    <property type="entry name" value="Protein kinase-like (PK-like)"/>
    <property type="match status" value="1"/>
</dbReference>
<dbReference type="RefSeq" id="XP_030374816.1">
    <property type="nucleotide sequence ID" value="XM_030518956.1"/>
</dbReference>
<evidence type="ECO:0000313" key="3">
    <source>
        <dbReference type="Proteomes" id="UP000504634"/>
    </source>
</evidence>
<dbReference type="InterPro" id="IPR011009">
    <property type="entry name" value="Kinase-like_dom_sf"/>
</dbReference>
<accession>A0A6J2TDF8</accession>
<evidence type="ECO:0000259" key="2">
    <source>
        <dbReference type="SMART" id="SM00587"/>
    </source>
</evidence>
<gene>
    <name evidence="4" type="primary">LOC115624328</name>
</gene>
<keyword evidence="1" id="KW-1133">Transmembrane helix</keyword>
<keyword evidence="1" id="KW-0472">Membrane</keyword>
<dbReference type="Pfam" id="PF02958">
    <property type="entry name" value="EcKL"/>
    <property type="match status" value="1"/>
</dbReference>
<evidence type="ECO:0000256" key="1">
    <source>
        <dbReference type="SAM" id="Phobius"/>
    </source>
</evidence>
<dbReference type="InterPro" id="IPR015897">
    <property type="entry name" value="CHK_kinase-like"/>
</dbReference>
<dbReference type="OrthoDB" id="191037at2759"/>
<dbReference type="AlphaFoldDB" id="A0A6J2TDF8"/>
<name>A0A6J2TDF8_DROLE</name>
<keyword evidence="3" id="KW-1185">Reference proteome</keyword>
<dbReference type="PANTHER" id="PTHR11012">
    <property type="entry name" value="PROTEIN KINASE-LIKE DOMAIN-CONTAINING"/>
    <property type="match status" value="1"/>
</dbReference>
<evidence type="ECO:0000313" key="4">
    <source>
        <dbReference type="RefSeq" id="XP_030374816.1"/>
    </source>
</evidence>
<dbReference type="PANTHER" id="PTHR11012:SF6">
    <property type="entry name" value="CHK DOMAIN OV1-RELATED"/>
    <property type="match status" value="1"/>
</dbReference>
<proteinExistence type="predicted"/>
<dbReference type="Proteomes" id="UP000504634">
    <property type="component" value="Unplaced"/>
</dbReference>
<dbReference type="InterPro" id="IPR004119">
    <property type="entry name" value="EcKL"/>
</dbReference>
<feature type="domain" description="CHK kinase-like" evidence="2">
    <location>
        <begin position="141"/>
        <end position="332"/>
    </location>
</feature>
<protein>
    <submittedName>
        <fullName evidence="4">Uncharacterized protein LOC115624328</fullName>
    </submittedName>
</protein>